<evidence type="ECO:0000256" key="12">
    <source>
        <dbReference type="PROSITE-ProRule" id="PRU00203"/>
    </source>
</evidence>
<accession>A0AAV5VK04</accession>
<keyword evidence="8" id="KW-0805">Transcription regulation</keyword>
<evidence type="ECO:0000256" key="13">
    <source>
        <dbReference type="SAM" id="MobiDB-lite"/>
    </source>
</evidence>
<organism evidence="16 17">
    <name type="scientific">Pristionchus fissidentatus</name>
    <dbReference type="NCBI Taxonomy" id="1538716"/>
    <lineage>
        <taxon>Eukaryota</taxon>
        <taxon>Metazoa</taxon>
        <taxon>Ecdysozoa</taxon>
        <taxon>Nematoda</taxon>
        <taxon>Chromadorea</taxon>
        <taxon>Rhabditida</taxon>
        <taxon>Rhabditina</taxon>
        <taxon>Diplogasteromorpha</taxon>
        <taxon>Diplogasteroidea</taxon>
        <taxon>Neodiplogasteridae</taxon>
        <taxon>Pristionchus</taxon>
    </lineage>
</organism>
<comment type="caution">
    <text evidence="16">The sequence shown here is derived from an EMBL/GenBank/DDBJ whole genome shotgun (WGS) entry which is preliminary data.</text>
</comment>
<dbReference type="AlphaFoldDB" id="A0AAV5VK04"/>
<dbReference type="GO" id="GO:0031490">
    <property type="term" value="F:chromatin DNA binding"/>
    <property type="evidence" value="ECO:0007669"/>
    <property type="project" value="TreeGrafter"/>
</dbReference>
<evidence type="ECO:0000256" key="10">
    <source>
        <dbReference type="ARBA" id="ARBA00023242"/>
    </source>
</evidence>
<sequence length="574" mass="63979">AHCASSRQIIHHWKNCKKDECPVCGPLRRIQTSVPLFKPLGAVDEVGQVAGDAAASTDGARENGEESTSDSTPRQEQGEENGEEKEVRESEDAQFSSESSPDVRTEDHSVPFDLEKTIAGWVPIPISINTEWHYDVSIATRKHWGMELARAIFSGFKPQLMTDQRKEYNIHHAKQLEVAFFDTADNMYDYHDRVLKGISSIKMEHERLREWERQLVKSREDKAKSVDAVKNANLTEAGAVSSTNGVQPVQQHEKKVELQPAQLLQLNVLAQKLQQQLVVDHSTPSPSSQMDGASDAVPHTEPPVEIEQAPNVTVQINASNNVDMEDSVEEMDTSEDATPTPLSVEKPWHSDVSAELSLHLIRKLVKAILPSSETASINDQRVIDVIKFARETEQGFWEAADTQEEYDRLLVEKIYKAERHVRESEIIREIASSKIHAIPKTGAGDCGSVQQVEAHVVQQAQTLQQPELIPNAMGSDPTTPTKDHSGAHPSNVATQPVDQSPAQLEEAKSVVKPMDHSLGVESAISDPVNQGNACMPQLSSYVPRLRMEMDQTPDFLTTRYFLQRLWREGRSVEQ</sequence>
<keyword evidence="4 12" id="KW-0479">Metal-binding</keyword>
<feature type="region of interest" description="Disordered" evidence="13">
    <location>
        <begin position="465"/>
        <end position="500"/>
    </location>
</feature>
<feature type="compositionally biased region" description="Polar residues" evidence="13">
    <location>
        <begin position="282"/>
        <end position="291"/>
    </location>
</feature>
<gene>
    <name evidence="16" type="ORF">PFISCL1PPCAC_9567</name>
</gene>
<evidence type="ECO:0000259" key="15">
    <source>
        <dbReference type="PROSITE" id="PS50952"/>
    </source>
</evidence>
<keyword evidence="5 12" id="KW-0863">Zinc-finger</keyword>
<keyword evidence="6 12" id="KW-0862">Zinc</keyword>
<evidence type="ECO:0000256" key="9">
    <source>
        <dbReference type="ARBA" id="ARBA00023163"/>
    </source>
</evidence>
<dbReference type="EC" id="2.3.1.48" evidence="2"/>
<dbReference type="InterPro" id="IPR003101">
    <property type="entry name" value="KIX_dom"/>
</dbReference>
<comment type="subcellular location">
    <subcellularLocation>
        <location evidence="1">Nucleus</location>
    </subcellularLocation>
</comment>
<keyword evidence="9" id="KW-0804">Transcription</keyword>
<dbReference type="SUPFAM" id="SSF57933">
    <property type="entry name" value="TAZ domain"/>
    <property type="match status" value="1"/>
</dbReference>
<dbReference type="GO" id="GO:0004402">
    <property type="term" value="F:histone acetyltransferase activity"/>
    <property type="evidence" value="ECO:0007669"/>
    <property type="project" value="InterPro"/>
</dbReference>
<dbReference type="PANTHER" id="PTHR13808:SF1">
    <property type="entry name" value="HISTONE ACETYLTRANSFERASE"/>
    <property type="match status" value="1"/>
</dbReference>
<feature type="region of interest" description="Disordered" evidence="13">
    <location>
        <begin position="281"/>
        <end position="301"/>
    </location>
</feature>
<evidence type="ECO:0000256" key="5">
    <source>
        <dbReference type="ARBA" id="ARBA00022771"/>
    </source>
</evidence>
<feature type="domain" description="KIX" evidence="15">
    <location>
        <begin position="343"/>
        <end position="422"/>
    </location>
</feature>
<dbReference type="GO" id="GO:0008270">
    <property type="term" value="F:zinc ion binding"/>
    <property type="evidence" value="ECO:0007669"/>
    <property type="project" value="UniProtKB-KW"/>
</dbReference>
<evidence type="ECO:0000259" key="14">
    <source>
        <dbReference type="PROSITE" id="PS50134"/>
    </source>
</evidence>
<keyword evidence="10" id="KW-0539">Nucleus</keyword>
<dbReference type="GO" id="GO:0045944">
    <property type="term" value="P:positive regulation of transcription by RNA polymerase II"/>
    <property type="evidence" value="ECO:0007669"/>
    <property type="project" value="TreeGrafter"/>
</dbReference>
<feature type="domain" description="TAZ-type" evidence="14">
    <location>
        <begin position="1"/>
        <end position="27"/>
    </location>
</feature>
<dbReference type="Gene3D" id="1.20.1020.10">
    <property type="entry name" value="TAZ domain"/>
    <property type="match status" value="1"/>
</dbReference>
<dbReference type="GO" id="GO:0005667">
    <property type="term" value="C:transcription regulator complex"/>
    <property type="evidence" value="ECO:0007669"/>
    <property type="project" value="TreeGrafter"/>
</dbReference>
<dbReference type="PROSITE" id="PS50952">
    <property type="entry name" value="KIX"/>
    <property type="match status" value="2"/>
</dbReference>
<evidence type="ECO:0000256" key="11">
    <source>
        <dbReference type="ARBA" id="ARBA00048017"/>
    </source>
</evidence>
<evidence type="ECO:0000256" key="8">
    <source>
        <dbReference type="ARBA" id="ARBA00023015"/>
    </source>
</evidence>
<feature type="non-terminal residue" evidence="16">
    <location>
        <position position="1"/>
    </location>
</feature>
<dbReference type="EMBL" id="BTSY01000003">
    <property type="protein sequence ID" value="GMT18270.1"/>
    <property type="molecule type" value="Genomic_DNA"/>
</dbReference>
<feature type="compositionally biased region" description="Polar residues" evidence="13">
    <location>
        <begin position="491"/>
        <end position="500"/>
    </location>
</feature>
<evidence type="ECO:0000256" key="3">
    <source>
        <dbReference type="ARBA" id="ARBA00022679"/>
    </source>
</evidence>
<evidence type="ECO:0000256" key="7">
    <source>
        <dbReference type="ARBA" id="ARBA00022853"/>
    </source>
</evidence>
<dbReference type="InterPro" id="IPR013178">
    <property type="entry name" value="Histone_AcTrfase_Rtt109/CBP"/>
</dbReference>
<protein>
    <recommendedName>
        <fullName evidence="2">histone acetyltransferase</fullName>
        <ecNumber evidence="2">2.3.1.48</ecNumber>
    </recommendedName>
</protein>
<evidence type="ECO:0000256" key="2">
    <source>
        <dbReference type="ARBA" id="ARBA00013184"/>
    </source>
</evidence>
<dbReference type="GO" id="GO:0003713">
    <property type="term" value="F:transcription coactivator activity"/>
    <property type="evidence" value="ECO:0007669"/>
    <property type="project" value="TreeGrafter"/>
</dbReference>
<feature type="domain" description="KIX" evidence="15">
    <location>
        <begin position="127"/>
        <end position="206"/>
    </location>
</feature>
<name>A0AAV5VK04_9BILA</name>
<feature type="non-terminal residue" evidence="16">
    <location>
        <position position="574"/>
    </location>
</feature>
<evidence type="ECO:0000256" key="1">
    <source>
        <dbReference type="ARBA" id="ARBA00004123"/>
    </source>
</evidence>
<dbReference type="GO" id="GO:0005634">
    <property type="term" value="C:nucleus"/>
    <property type="evidence" value="ECO:0007669"/>
    <property type="project" value="UniProtKB-SubCell"/>
</dbReference>
<proteinExistence type="predicted"/>
<dbReference type="Proteomes" id="UP001432322">
    <property type="component" value="Unassembled WGS sequence"/>
</dbReference>
<dbReference type="GO" id="GO:0000123">
    <property type="term" value="C:histone acetyltransferase complex"/>
    <property type="evidence" value="ECO:0007669"/>
    <property type="project" value="TreeGrafter"/>
</dbReference>
<keyword evidence="17" id="KW-1185">Reference proteome</keyword>
<evidence type="ECO:0000313" key="17">
    <source>
        <dbReference type="Proteomes" id="UP001432322"/>
    </source>
</evidence>
<dbReference type="InterPro" id="IPR036529">
    <property type="entry name" value="KIX_dom_sf"/>
</dbReference>
<dbReference type="Pfam" id="PF02172">
    <property type="entry name" value="KIX"/>
    <property type="match status" value="1"/>
</dbReference>
<reference evidence="16" key="1">
    <citation type="submission" date="2023-10" db="EMBL/GenBank/DDBJ databases">
        <title>Genome assembly of Pristionchus species.</title>
        <authorList>
            <person name="Yoshida K."/>
            <person name="Sommer R.J."/>
        </authorList>
    </citation>
    <scope>NUCLEOTIDE SEQUENCE</scope>
    <source>
        <strain evidence="16">RS5133</strain>
    </source>
</reference>
<dbReference type="Gene3D" id="1.10.246.20">
    <property type="entry name" value="Coactivator CBP, KIX domain"/>
    <property type="match status" value="2"/>
</dbReference>
<dbReference type="InterPro" id="IPR035898">
    <property type="entry name" value="TAZ_dom_sf"/>
</dbReference>
<keyword evidence="3" id="KW-0808">Transferase</keyword>
<evidence type="ECO:0000256" key="6">
    <source>
        <dbReference type="ARBA" id="ARBA00022833"/>
    </source>
</evidence>
<dbReference type="InterPro" id="IPR000197">
    <property type="entry name" value="Znf_TAZ"/>
</dbReference>
<dbReference type="SUPFAM" id="SSF47040">
    <property type="entry name" value="Kix domain of CBP (creb binding protein)"/>
    <property type="match status" value="2"/>
</dbReference>
<dbReference type="PROSITE" id="PS50134">
    <property type="entry name" value="ZF_TAZ"/>
    <property type="match status" value="1"/>
</dbReference>
<keyword evidence="7" id="KW-0156">Chromatin regulator</keyword>
<feature type="region of interest" description="Disordered" evidence="13">
    <location>
        <begin position="51"/>
        <end position="109"/>
    </location>
</feature>
<evidence type="ECO:0000256" key="4">
    <source>
        <dbReference type="ARBA" id="ARBA00022723"/>
    </source>
</evidence>
<dbReference type="PANTHER" id="PTHR13808">
    <property type="entry name" value="CBP/P300-RELATED"/>
    <property type="match status" value="1"/>
</dbReference>
<feature type="zinc finger region" description="TAZ-type" evidence="12">
    <location>
        <begin position="1"/>
        <end position="27"/>
    </location>
</feature>
<evidence type="ECO:0000313" key="16">
    <source>
        <dbReference type="EMBL" id="GMT18270.1"/>
    </source>
</evidence>
<comment type="catalytic activity">
    <reaction evidence="11">
        <text>L-lysyl-[protein] + acetyl-CoA = N(6)-acetyl-L-lysyl-[protein] + CoA + H(+)</text>
        <dbReference type="Rhea" id="RHEA:45948"/>
        <dbReference type="Rhea" id="RHEA-COMP:9752"/>
        <dbReference type="Rhea" id="RHEA-COMP:10731"/>
        <dbReference type="ChEBI" id="CHEBI:15378"/>
        <dbReference type="ChEBI" id="CHEBI:29969"/>
        <dbReference type="ChEBI" id="CHEBI:57287"/>
        <dbReference type="ChEBI" id="CHEBI:57288"/>
        <dbReference type="ChEBI" id="CHEBI:61930"/>
        <dbReference type="EC" id="2.3.1.48"/>
    </reaction>
</comment>